<accession>A0AAV0VFS4</accession>
<evidence type="ECO:0000256" key="1">
    <source>
        <dbReference type="SAM" id="MobiDB-lite"/>
    </source>
</evidence>
<evidence type="ECO:0000313" key="3">
    <source>
        <dbReference type="Proteomes" id="UP001162029"/>
    </source>
</evidence>
<gene>
    <name evidence="2" type="ORF">PDE001_LOCUS11549</name>
</gene>
<comment type="caution">
    <text evidence="2">The sequence shown here is derived from an EMBL/GenBank/DDBJ whole genome shotgun (WGS) entry which is preliminary data.</text>
</comment>
<evidence type="ECO:0000313" key="2">
    <source>
        <dbReference type="EMBL" id="CAI5746569.1"/>
    </source>
</evidence>
<proteinExistence type="predicted"/>
<organism evidence="2 3">
    <name type="scientific">Peronospora destructor</name>
    <dbReference type="NCBI Taxonomy" id="86335"/>
    <lineage>
        <taxon>Eukaryota</taxon>
        <taxon>Sar</taxon>
        <taxon>Stramenopiles</taxon>
        <taxon>Oomycota</taxon>
        <taxon>Peronosporomycetes</taxon>
        <taxon>Peronosporales</taxon>
        <taxon>Peronosporaceae</taxon>
        <taxon>Peronospora</taxon>
    </lineage>
</organism>
<feature type="compositionally biased region" description="Basic residues" evidence="1">
    <location>
        <begin position="217"/>
        <end position="230"/>
    </location>
</feature>
<feature type="region of interest" description="Disordered" evidence="1">
    <location>
        <begin position="204"/>
        <end position="237"/>
    </location>
</feature>
<dbReference type="EMBL" id="CANTFM010002597">
    <property type="protein sequence ID" value="CAI5746569.1"/>
    <property type="molecule type" value="Genomic_DNA"/>
</dbReference>
<keyword evidence="3" id="KW-1185">Reference proteome</keyword>
<name>A0AAV0VFS4_9STRA</name>
<dbReference type="AlphaFoldDB" id="A0AAV0VFS4"/>
<sequence>MREGRSFECIDPADLVKRWHGTVAFKTLAKKTNSLKFGDIFGRKILTLELIRSNFANNPNRAEVYFLGTTHVAIGFNDFSSLVIATIRDKVHNSKPLRFVGFEMSEFAVAKCKVVAQMLASPDVSISSVMEVWLSSTWTCSTLKDFRKCVKTVLESLRGRHSNSKVVTYLNHWALVETISATKAHSDSNVVTCNEYVEKERSASNSKADLSKAGKSTSKKKRSHKRKKAKQGALATPSCSNAPLVGSLTMWNVPPGAPPLEEDVAFNTVEFMNILENFEEREKKQNSTDEISVVDLFIIHIMRKLHRLRELMTANKLSIEVNYGVVKAVRGKAAADPENLNLLARIAQMCPFTISWSNVLDYFVPEDFHDLARRCSVNGDCVHYGYSMNWTTQVFGTSLLDYDPTHHKALIDSTLDAALGFSRETSLSNMLTVLGLDKLLLLPFRENPLNSTGYVLASIHKQKWINYFMDKGKLSAEAAHRLGVLSTSSNCGLQAGAIPSPLDRTSLTLYMSWCYDPKVRLQMVNHGATDTDKLARIEQQLSRYSKQ</sequence>
<reference evidence="2" key="1">
    <citation type="submission" date="2022-12" db="EMBL/GenBank/DDBJ databases">
        <authorList>
            <person name="Webb A."/>
        </authorList>
    </citation>
    <scope>NUCLEOTIDE SEQUENCE</scope>
    <source>
        <strain evidence="2">Pd1</strain>
    </source>
</reference>
<protein>
    <submittedName>
        <fullName evidence="2">Uncharacterized protein</fullName>
    </submittedName>
</protein>
<dbReference type="Proteomes" id="UP001162029">
    <property type="component" value="Unassembled WGS sequence"/>
</dbReference>